<evidence type="ECO:0000313" key="8">
    <source>
        <dbReference type="EMBL" id="KAK3214916.1"/>
    </source>
</evidence>
<evidence type="ECO:0000256" key="6">
    <source>
        <dbReference type="ARBA" id="ARBA00037968"/>
    </source>
</evidence>
<dbReference type="InterPro" id="IPR036259">
    <property type="entry name" value="MFS_trans_sf"/>
</dbReference>
<dbReference type="EMBL" id="WVTA01000003">
    <property type="protein sequence ID" value="KAK3214916.1"/>
    <property type="molecule type" value="Genomic_DNA"/>
</dbReference>
<dbReference type="GO" id="GO:0022857">
    <property type="term" value="F:transmembrane transporter activity"/>
    <property type="evidence" value="ECO:0007669"/>
    <property type="project" value="InterPro"/>
</dbReference>
<protein>
    <recommendedName>
        <fullName evidence="10">Allantoate permease</fullName>
    </recommendedName>
</protein>
<keyword evidence="2" id="KW-0813">Transport</keyword>
<evidence type="ECO:0008006" key="10">
    <source>
        <dbReference type="Google" id="ProtNLM"/>
    </source>
</evidence>
<dbReference type="FunFam" id="1.20.1250.20:FF:000064">
    <property type="entry name" value="MFS allantoate transporter"/>
    <property type="match status" value="1"/>
</dbReference>
<evidence type="ECO:0000256" key="4">
    <source>
        <dbReference type="ARBA" id="ARBA00022989"/>
    </source>
</evidence>
<feature type="transmembrane region" description="Helical" evidence="7">
    <location>
        <begin position="329"/>
        <end position="349"/>
    </location>
</feature>
<keyword evidence="3 7" id="KW-0812">Transmembrane</keyword>
<dbReference type="Proteomes" id="UP001280581">
    <property type="component" value="Unassembled WGS sequence"/>
</dbReference>
<dbReference type="PANTHER" id="PTHR43791:SF40">
    <property type="entry name" value="THIAMINE PATHWAY TRANSPORTER THI73"/>
    <property type="match status" value="1"/>
</dbReference>
<dbReference type="InterPro" id="IPR011701">
    <property type="entry name" value="MFS"/>
</dbReference>
<comment type="caution">
    <text evidence="8">The sequence shown here is derived from an EMBL/GenBank/DDBJ whole genome shotgun (WGS) entry which is preliminary data.</text>
</comment>
<comment type="similarity">
    <text evidence="6">Belongs to the major facilitator superfamily. Allantoate permease family.</text>
</comment>
<feature type="transmembrane region" description="Helical" evidence="7">
    <location>
        <begin position="165"/>
        <end position="186"/>
    </location>
</feature>
<feature type="transmembrane region" description="Helical" evidence="7">
    <location>
        <begin position="198"/>
        <end position="220"/>
    </location>
</feature>
<dbReference type="Gene3D" id="1.20.1250.20">
    <property type="entry name" value="MFS general substrate transporter like domains"/>
    <property type="match status" value="2"/>
</dbReference>
<evidence type="ECO:0000256" key="5">
    <source>
        <dbReference type="ARBA" id="ARBA00023136"/>
    </source>
</evidence>
<dbReference type="GO" id="GO:0016020">
    <property type="term" value="C:membrane"/>
    <property type="evidence" value="ECO:0007669"/>
    <property type="project" value="UniProtKB-SubCell"/>
</dbReference>
<gene>
    <name evidence="8" type="ORF">GRF29_19g1609678</name>
</gene>
<feature type="transmembrane region" description="Helical" evidence="7">
    <location>
        <begin position="301"/>
        <end position="323"/>
    </location>
</feature>
<dbReference type="SUPFAM" id="SSF103473">
    <property type="entry name" value="MFS general substrate transporter"/>
    <property type="match status" value="1"/>
</dbReference>
<accession>A0AAN6M6C2</accession>
<evidence type="ECO:0000313" key="9">
    <source>
        <dbReference type="Proteomes" id="UP001280581"/>
    </source>
</evidence>
<evidence type="ECO:0000256" key="3">
    <source>
        <dbReference type="ARBA" id="ARBA00022692"/>
    </source>
</evidence>
<keyword evidence="9" id="KW-1185">Reference proteome</keyword>
<proteinExistence type="inferred from homology"/>
<dbReference type="Pfam" id="PF07690">
    <property type="entry name" value="MFS_1"/>
    <property type="match status" value="1"/>
</dbReference>
<dbReference type="AlphaFoldDB" id="A0AAN6M6C2"/>
<organism evidence="8 9">
    <name type="scientific">Pseudopithomyces chartarum</name>
    <dbReference type="NCBI Taxonomy" id="1892770"/>
    <lineage>
        <taxon>Eukaryota</taxon>
        <taxon>Fungi</taxon>
        <taxon>Dikarya</taxon>
        <taxon>Ascomycota</taxon>
        <taxon>Pezizomycotina</taxon>
        <taxon>Dothideomycetes</taxon>
        <taxon>Pleosporomycetidae</taxon>
        <taxon>Pleosporales</taxon>
        <taxon>Massarineae</taxon>
        <taxon>Didymosphaeriaceae</taxon>
        <taxon>Pseudopithomyces</taxon>
    </lineage>
</organism>
<feature type="transmembrane region" description="Helical" evidence="7">
    <location>
        <begin position="141"/>
        <end position="159"/>
    </location>
</feature>
<keyword evidence="4 7" id="KW-1133">Transmembrane helix</keyword>
<name>A0AAN6M6C2_9PLEO</name>
<comment type="subcellular location">
    <subcellularLocation>
        <location evidence="1">Membrane</location>
        <topology evidence="1">Multi-pass membrane protein</topology>
    </subcellularLocation>
</comment>
<feature type="transmembrane region" description="Helical" evidence="7">
    <location>
        <begin position="102"/>
        <end position="120"/>
    </location>
</feature>
<evidence type="ECO:0000256" key="1">
    <source>
        <dbReference type="ARBA" id="ARBA00004141"/>
    </source>
</evidence>
<reference evidence="8 9" key="1">
    <citation type="submission" date="2021-02" db="EMBL/GenBank/DDBJ databases">
        <title>Genome assembly of Pseudopithomyces chartarum.</title>
        <authorList>
            <person name="Jauregui R."/>
            <person name="Singh J."/>
            <person name="Voisey C."/>
        </authorList>
    </citation>
    <scope>NUCLEOTIDE SEQUENCE [LARGE SCALE GENOMIC DNA]</scope>
    <source>
        <strain evidence="8 9">AGR01</strain>
    </source>
</reference>
<evidence type="ECO:0000256" key="2">
    <source>
        <dbReference type="ARBA" id="ARBA00022448"/>
    </source>
</evidence>
<keyword evidence="5 7" id="KW-0472">Membrane</keyword>
<evidence type="ECO:0000256" key="7">
    <source>
        <dbReference type="SAM" id="Phobius"/>
    </source>
</evidence>
<dbReference type="PANTHER" id="PTHR43791">
    <property type="entry name" value="PERMEASE-RELATED"/>
    <property type="match status" value="1"/>
</dbReference>
<sequence>MATIEKEGCKHSDAIGPSDSDIEIGSVAVVEKPTQNGDEALQFLKNQHDVGELTPEEEKRLLRKIDWMIMPLMWSCYCLQYLDKTLVNYAAVMGLYDDANITTSQFSNLALIFYVSYLALEFPHGYGMQRLPTAKYLGAAVILWGLVTALTCVCKNYGALVATRVLLGCFESAVAPSLILITSMWYKKNEQPLRTGIWYLGVGMGTIIGSLISFGFQHYYSPTFTSWQIMFLVVGLVTVAVGIAGIENTHFKRHQVLECLNDPQTWLLSLITISSNVPNGAVSSYQATLIKSFGYAPKTTALLQLPSGAVSVISIITATYLAGRFNQRGLNVITLLIPGMLGGTLMAFLPADDKSPAAVLVGGGERRGTHEEGDDECYTAHVVLLGEHHWAVDVSAERRPGVRAGEDLDYSYVWGCGGVGGGVEGVLSVGE</sequence>
<feature type="transmembrane region" description="Helical" evidence="7">
    <location>
        <begin position="226"/>
        <end position="246"/>
    </location>
</feature>